<dbReference type="GO" id="GO:0008476">
    <property type="term" value="F:protein-tyrosine sulfotransferase activity"/>
    <property type="evidence" value="ECO:0007669"/>
    <property type="project" value="UniProtKB-EC"/>
</dbReference>
<gene>
    <name evidence="7" type="ORF">OS493_019583</name>
</gene>
<keyword evidence="3 5" id="KW-0808">Transferase</keyword>
<dbReference type="SUPFAM" id="SSF52540">
    <property type="entry name" value="P-loop containing nucleoside triphosphate hydrolases"/>
    <property type="match status" value="1"/>
</dbReference>
<evidence type="ECO:0000256" key="4">
    <source>
        <dbReference type="ARBA" id="ARBA00048460"/>
    </source>
</evidence>
<evidence type="ECO:0000256" key="2">
    <source>
        <dbReference type="ARBA" id="ARBA00013262"/>
    </source>
</evidence>
<comment type="caution">
    <text evidence="7">The sequence shown here is derived from an EMBL/GenBank/DDBJ whole genome shotgun (WGS) entry which is preliminary data.</text>
</comment>
<comment type="function">
    <text evidence="5">Catalyzes the O-sulfation of tyrosine residues within acidic motifs of polypeptides, using 3'-phosphoadenylyl sulfate (PAPS) as cosubstrate.</text>
</comment>
<reference evidence="7" key="1">
    <citation type="submission" date="2023-01" db="EMBL/GenBank/DDBJ databases">
        <title>Genome assembly of the deep-sea coral Lophelia pertusa.</title>
        <authorList>
            <person name="Herrera S."/>
            <person name="Cordes E."/>
        </authorList>
    </citation>
    <scope>NUCLEOTIDE SEQUENCE</scope>
    <source>
        <strain evidence="7">USNM1676648</strain>
        <tissue evidence="7">Polyp</tissue>
    </source>
</reference>
<comment type="catalytic activity">
    <reaction evidence="4 5">
        <text>L-tyrosyl-[protein] + 3'-phosphoadenylyl sulfate = O-sulfo-L-tyrosine-[protein] + adenosine 3',5'-bisphosphate + H(+)</text>
        <dbReference type="Rhea" id="RHEA:16801"/>
        <dbReference type="Rhea" id="RHEA-COMP:10136"/>
        <dbReference type="Rhea" id="RHEA-COMP:11688"/>
        <dbReference type="ChEBI" id="CHEBI:15378"/>
        <dbReference type="ChEBI" id="CHEBI:46858"/>
        <dbReference type="ChEBI" id="CHEBI:58339"/>
        <dbReference type="ChEBI" id="CHEBI:58343"/>
        <dbReference type="ChEBI" id="CHEBI:65286"/>
        <dbReference type="EC" id="2.8.2.20"/>
    </reaction>
</comment>
<evidence type="ECO:0000313" key="7">
    <source>
        <dbReference type="EMBL" id="KAJ7378892.1"/>
    </source>
</evidence>
<evidence type="ECO:0000256" key="6">
    <source>
        <dbReference type="SAM" id="MobiDB-lite"/>
    </source>
</evidence>
<evidence type="ECO:0000313" key="8">
    <source>
        <dbReference type="Proteomes" id="UP001163046"/>
    </source>
</evidence>
<evidence type="ECO:0000256" key="1">
    <source>
        <dbReference type="ARBA" id="ARBA00009988"/>
    </source>
</evidence>
<dbReference type="EMBL" id="MU826361">
    <property type="protein sequence ID" value="KAJ7378892.1"/>
    <property type="molecule type" value="Genomic_DNA"/>
</dbReference>
<name>A0A9W9ZC70_9CNID</name>
<accession>A0A9W9ZC70</accession>
<dbReference type="PANTHER" id="PTHR12788:SF8">
    <property type="entry name" value="PROTEIN-TYROSINE SULFOTRANSFERASE"/>
    <property type="match status" value="1"/>
</dbReference>
<feature type="compositionally biased region" description="Basic and acidic residues" evidence="6">
    <location>
        <begin position="1"/>
        <end position="20"/>
    </location>
</feature>
<comment type="similarity">
    <text evidence="1 5">Belongs to the protein sulfotransferase family.</text>
</comment>
<feature type="region of interest" description="Disordered" evidence="6">
    <location>
        <begin position="1"/>
        <end position="36"/>
    </location>
</feature>
<keyword evidence="8" id="KW-1185">Reference proteome</keyword>
<evidence type="ECO:0000256" key="3">
    <source>
        <dbReference type="ARBA" id="ARBA00022679"/>
    </source>
</evidence>
<dbReference type="InterPro" id="IPR027417">
    <property type="entry name" value="P-loop_NTPase"/>
</dbReference>
<dbReference type="AlphaFoldDB" id="A0A9W9ZC70"/>
<dbReference type="Gene3D" id="3.40.50.300">
    <property type="entry name" value="P-loop containing nucleotide triphosphate hydrolases"/>
    <property type="match status" value="1"/>
</dbReference>
<dbReference type="Pfam" id="PF13469">
    <property type="entry name" value="Sulfotransfer_3"/>
    <property type="match status" value="1"/>
</dbReference>
<evidence type="ECO:0000256" key="5">
    <source>
        <dbReference type="RuleBase" id="RU365018"/>
    </source>
</evidence>
<protein>
    <recommendedName>
        <fullName evidence="2 5">Protein-tyrosine sulfotransferase</fullName>
        <ecNumber evidence="2 5">2.8.2.20</ecNumber>
    </recommendedName>
</protein>
<sequence length="313" mass="36265">MVSMLSRDDRKLQGLRTEKGSHRRRHSGTGDQEKSNHKVYDGVQTFLMFIGYPRSGHTLVSSLLDAHPNMIVANEFDVFSKWQQWDPANKNKYFLFNQLYLNSREEAETGYRSATVHHRYNYSVPGQWQGKFNNRILVIGDKKGGKTTGQLKKLDNMNALNEIQQVLKPIPMKFLHVIRNPYDNIATMLLRALDKRNDADTGEKINDPYNLDRQIGSYFTLAATNSQLKSSLPGAVYDIHSSELIKEPTTTLLGICQFLHVTCDQQYIEDCSRIIFPQATKTRYSVVWTDRQKDLVKEKLQIFQSFKKYRFED</sequence>
<dbReference type="EC" id="2.8.2.20" evidence="2 5"/>
<proteinExistence type="inferred from homology"/>
<dbReference type="InterPro" id="IPR026634">
    <property type="entry name" value="TPST-like"/>
</dbReference>
<dbReference type="Proteomes" id="UP001163046">
    <property type="component" value="Unassembled WGS sequence"/>
</dbReference>
<dbReference type="OrthoDB" id="6020239at2759"/>
<dbReference type="PANTHER" id="PTHR12788">
    <property type="entry name" value="PROTEIN-TYROSINE SULFOTRANSFERASE 2"/>
    <property type="match status" value="1"/>
</dbReference>
<organism evidence="7 8">
    <name type="scientific">Desmophyllum pertusum</name>
    <dbReference type="NCBI Taxonomy" id="174260"/>
    <lineage>
        <taxon>Eukaryota</taxon>
        <taxon>Metazoa</taxon>
        <taxon>Cnidaria</taxon>
        <taxon>Anthozoa</taxon>
        <taxon>Hexacorallia</taxon>
        <taxon>Scleractinia</taxon>
        <taxon>Caryophylliina</taxon>
        <taxon>Caryophylliidae</taxon>
        <taxon>Desmophyllum</taxon>
    </lineage>
</organism>
<dbReference type="GO" id="GO:0005794">
    <property type="term" value="C:Golgi apparatus"/>
    <property type="evidence" value="ECO:0007669"/>
    <property type="project" value="UniProtKB-ARBA"/>
</dbReference>